<dbReference type="PANTHER" id="PTHR48228:SF5">
    <property type="entry name" value="ALPHA-METHYLACYL-COA RACEMASE"/>
    <property type="match status" value="1"/>
</dbReference>
<dbReference type="PANTHER" id="PTHR48228">
    <property type="entry name" value="SUCCINYL-COA--D-CITRAMALATE COA-TRANSFERASE"/>
    <property type="match status" value="1"/>
</dbReference>
<dbReference type="Proteomes" id="UP001174419">
    <property type="component" value="Unassembled WGS sequence"/>
</dbReference>
<dbReference type="EMBL" id="JACANG010000018">
    <property type="protein sequence ID" value="MDM1719431.1"/>
    <property type="molecule type" value="Genomic_DNA"/>
</dbReference>
<evidence type="ECO:0000313" key="1">
    <source>
        <dbReference type="EMBL" id="MDM1719431.1"/>
    </source>
</evidence>
<accession>A0AB35M1J2</accession>
<evidence type="ECO:0000313" key="2">
    <source>
        <dbReference type="Proteomes" id="UP001174419"/>
    </source>
</evidence>
<organism evidence="1 2">
    <name type="scientific">Acinetobacter towneri</name>
    <dbReference type="NCBI Taxonomy" id="202956"/>
    <lineage>
        <taxon>Bacteria</taxon>
        <taxon>Pseudomonadati</taxon>
        <taxon>Pseudomonadota</taxon>
        <taxon>Gammaproteobacteria</taxon>
        <taxon>Moraxellales</taxon>
        <taxon>Moraxellaceae</taxon>
        <taxon>Acinetobacter</taxon>
    </lineage>
</organism>
<dbReference type="InterPro" id="IPR003673">
    <property type="entry name" value="CoA-Trfase_fam_III"/>
</dbReference>
<dbReference type="InterPro" id="IPR050509">
    <property type="entry name" value="CoA-transferase_III"/>
</dbReference>
<protein>
    <submittedName>
        <fullName evidence="1">CoA transferase</fullName>
    </submittedName>
</protein>
<proteinExistence type="predicted"/>
<reference evidence="1" key="2">
    <citation type="journal article" date="2022" name="Sci. Total Environ.">
        <title>Prevalence, transmission, and molecular epidemiology of tet(X)-positive bacteria among humans, animals, and environmental niches in China: An epidemiological, and genomic-based study.</title>
        <authorList>
            <person name="Dong N."/>
            <person name="Zeng Y."/>
            <person name="Cai C."/>
            <person name="Sun C."/>
            <person name="Lu J."/>
            <person name="Liu C."/>
            <person name="Zhou H."/>
            <person name="Sun Q."/>
            <person name="Shu L."/>
            <person name="Wang H."/>
            <person name="Wang Y."/>
            <person name="Wang S."/>
            <person name="Wu C."/>
            <person name="Chan E.W."/>
            <person name="Chen G."/>
            <person name="Shen Z."/>
            <person name="Chen S."/>
            <person name="Zhang R."/>
        </authorList>
    </citation>
    <scope>NUCLEOTIDE SEQUENCE</scope>
    <source>
        <strain evidence="1">DF49-4</strain>
    </source>
</reference>
<reference evidence="1" key="1">
    <citation type="submission" date="2020-06" db="EMBL/GenBank/DDBJ databases">
        <authorList>
            <person name="Dong N."/>
        </authorList>
    </citation>
    <scope>NUCLEOTIDE SEQUENCE</scope>
    <source>
        <strain evidence="1">DF49-4</strain>
    </source>
</reference>
<dbReference type="GO" id="GO:0016740">
    <property type="term" value="F:transferase activity"/>
    <property type="evidence" value="ECO:0007669"/>
    <property type="project" value="UniProtKB-KW"/>
</dbReference>
<sequence>MTHALSGLKVLDFSTLLPGPFASLYLADMGAEVIHIESATRPDLIRLFPPYANGQATSHSYLNRNKQSITLDLKSPESIQLIHDKIAEFDIVLEQFRPGVMQRLGLDYASLAKINPRLIYCSITGYGQTGDYQQRAGHDINYLALSGIAGHSGRQAGGPPPLGIQVADVAGGSLHALVAILSAVIERQRSGLGQYIDISMTDCAATLNNMAASAVLAAQVPQYAEQSYLNGGTYYDYYETADGRYLSVGSLEPQFMQGLAQILNLPILWEKGASLDPQERLQVKHAIQDKIKTQSFATWQQVFAQYDVCVEPVFTLDEALHSPLAQQRGWTVEVPIQQNAEKTETQLACPIKFSRSQMRYDYIGQALGAGQWSSQIKNQDEDEAKS</sequence>
<dbReference type="Gene3D" id="3.30.1540.10">
    <property type="entry name" value="formyl-coa transferase, domain 3"/>
    <property type="match status" value="1"/>
</dbReference>
<keyword evidence="1" id="KW-0808">Transferase</keyword>
<dbReference type="InterPro" id="IPR023606">
    <property type="entry name" value="CoA-Trfase_III_dom_1_sf"/>
</dbReference>
<dbReference type="Pfam" id="PF02515">
    <property type="entry name" value="CoA_transf_3"/>
    <property type="match status" value="1"/>
</dbReference>
<gene>
    <name evidence="1" type="ORF">HX110_09885</name>
</gene>
<dbReference type="InterPro" id="IPR044855">
    <property type="entry name" value="CoA-Trfase_III_dom3_sf"/>
</dbReference>
<dbReference type="AlphaFoldDB" id="A0AB35M1J2"/>
<name>A0AB35M1J2_9GAMM</name>
<dbReference type="RefSeq" id="WP_286381274.1">
    <property type="nucleotide sequence ID" value="NZ_JACANG010000018.1"/>
</dbReference>
<comment type="caution">
    <text evidence="1">The sequence shown here is derived from an EMBL/GenBank/DDBJ whole genome shotgun (WGS) entry which is preliminary data.</text>
</comment>
<dbReference type="SUPFAM" id="SSF89796">
    <property type="entry name" value="CoA-transferase family III (CaiB/BaiF)"/>
    <property type="match status" value="1"/>
</dbReference>
<dbReference type="Gene3D" id="3.40.50.10540">
    <property type="entry name" value="Crotonobetainyl-coa:carnitine coa-transferase, domain 1"/>
    <property type="match status" value="1"/>
</dbReference>